<accession>A0A1X9NBH5</accession>
<evidence type="ECO:0000313" key="8">
    <source>
        <dbReference type="EMBL" id="ARN73265.1"/>
    </source>
</evidence>
<gene>
    <name evidence="8" type="ORF">BST96_03565</name>
</gene>
<dbReference type="Proteomes" id="UP000193450">
    <property type="component" value="Chromosome"/>
</dbReference>
<evidence type="ECO:0000259" key="7">
    <source>
        <dbReference type="PROSITE" id="PS51296"/>
    </source>
</evidence>
<evidence type="ECO:0000256" key="6">
    <source>
        <dbReference type="ARBA" id="ARBA00038001"/>
    </source>
</evidence>
<dbReference type="AlphaFoldDB" id="A0A1X9NBH5"/>
<dbReference type="KEGG" id="osg:BST96_03565"/>
<dbReference type="PANTHER" id="PTHR21496">
    <property type="entry name" value="FERREDOXIN-RELATED"/>
    <property type="match status" value="1"/>
</dbReference>
<reference evidence="8 9" key="1">
    <citation type="submission" date="2016-11" db="EMBL/GenBank/DDBJ databases">
        <title>Trade-off between light-utilization and light-protection in marine flavobacteria.</title>
        <authorList>
            <person name="Kumagai Y."/>
        </authorList>
    </citation>
    <scope>NUCLEOTIDE SEQUENCE [LARGE SCALE GENOMIC DNA]</scope>
    <source>
        <strain evidence="8 9">NBRC 107125</strain>
    </source>
</reference>
<evidence type="ECO:0000256" key="3">
    <source>
        <dbReference type="ARBA" id="ARBA00023004"/>
    </source>
</evidence>
<comment type="similarity">
    <text evidence="6">Belongs to the bacterial ring-hydroxylating dioxygenase ferredoxin component family.</text>
</comment>
<dbReference type="CDD" id="cd03528">
    <property type="entry name" value="Rieske_RO_ferredoxin"/>
    <property type="match status" value="1"/>
</dbReference>
<dbReference type="PROSITE" id="PS51296">
    <property type="entry name" value="RIESKE"/>
    <property type="match status" value="1"/>
</dbReference>
<keyword evidence="3" id="KW-0408">Iron</keyword>
<dbReference type="GO" id="GO:0046872">
    <property type="term" value="F:metal ion binding"/>
    <property type="evidence" value="ECO:0007669"/>
    <property type="project" value="UniProtKB-KW"/>
</dbReference>
<keyword evidence="1" id="KW-0001">2Fe-2S</keyword>
<dbReference type="Gene3D" id="2.102.10.10">
    <property type="entry name" value="Rieske [2Fe-2S] iron-sulphur domain"/>
    <property type="match status" value="1"/>
</dbReference>
<dbReference type="PANTHER" id="PTHR21496:SF0">
    <property type="entry name" value="RIESKE DOMAIN-CONTAINING PROTEIN"/>
    <property type="match status" value="1"/>
</dbReference>
<keyword evidence="9" id="KW-1185">Reference proteome</keyword>
<dbReference type="EMBL" id="CP019343">
    <property type="protein sequence ID" value="ARN73265.1"/>
    <property type="molecule type" value="Genomic_DNA"/>
</dbReference>
<evidence type="ECO:0000256" key="2">
    <source>
        <dbReference type="ARBA" id="ARBA00022723"/>
    </source>
</evidence>
<keyword evidence="2" id="KW-0479">Metal-binding</keyword>
<evidence type="ECO:0000256" key="4">
    <source>
        <dbReference type="ARBA" id="ARBA00023014"/>
    </source>
</evidence>
<sequence>MSNHFQTVAKTDDIPQGKTRCVTVNKQEILICHTAEGFYAVNNLCSHAEAKLSEGKLKGCKILCPLHGAAFDVKDGSALSRPASKPIATYPLNIEEDNIQIIVP</sequence>
<keyword evidence="4" id="KW-0411">Iron-sulfur</keyword>
<dbReference type="Pfam" id="PF00355">
    <property type="entry name" value="Rieske"/>
    <property type="match status" value="1"/>
</dbReference>
<dbReference type="SUPFAM" id="SSF50022">
    <property type="entry name" value="ISP domain"/>
    <property type="match status" value="1"/>
</dbReference>
<evidence type="ECO:0000313" key="9">
    <source>
        <dbReference type="Proteomes" id="UP000193450"/>
    </source>
</evidence>
<dbReference type="InterPro" id="IPR036922">
    <property type="entry name" value="Rieske_2Fe-2S_sf"/>
</dbReference>
<protein>
    <recommendedName>
        <fullName evidence="7">Rieske domain-containing protein</fullName>
    </recommendedName>
</protein>
<organism evidence="8 9">
    <name type="scientific">Oceanicoccus sagamiensis</name>
    <dbReference type="NCBI Taxonomy" id="716816"/>
    <lineage>
        <taxon>Bacteria</taxon>
        <taxon>Pseudomonadati</taxon>
        <taxon>Pseudomonadota</taxon>
        <taxon>Gammaproteobacteria</taxon>
        <taxon>Cellvibrionales</taxon>
        <taxon>Spongiibacteraceae</taxon>
        <taxon>Oceanicoccus</taxon>
    </lineage>
</organism>
<dbReference type="InterPro" id="IPR017941">
    <property type="entry name" value="Rieske_2Fe-2S"/>
</dbReference>
<proteinExistence type="inferred from homology"/>
<feature type="domain" description="Rieske" evidence="7">
    <location>
        <begin position="6"/>
        <end position="101"/>
    </location>
</feature>
<dbReference type="RefSeq" id="WP_169713899.1">
    <property type="nucleotide sequence ID" value="NZ_CP019343.1"/>
</dbReference>
<name>A0A1X9NBH5_9GAMM</name>
<dbReference type="STRING" id="716816.BST96_03565"/>
<evidence type="ECO:0000256" key="5">
    <source>
        <dbReference type="ARBA" id="ARBA00034078"/>
    </source>
</evidence>
<comment type="cofactor">
    <cofactor evidence="5">
        <name>[2Fe-2S] cluster</name>
        <dbReference type="ChEBI" id="CHEBI:190135"/>
    </cofactor>
</comment>
<dbReference type="GO" id="GO:0051537">
    <property type="term" value="F:2 iron, 2 sulfur cluster binding"/>
    <property type="evidence" value="ECO:0007669"/>
    <property type="project" value="UniProtKB-KW"/>
</dbReference>
<evidence type="ECO:0000256" key="1">
    <source>
        <dbReference type="ARBA" id="ARBA00022714"/>
    </source>
</evidence>